<proteinExistence type="predicted"/>
<evidence type="ECO:0000256" key="1">
    <source>
        <dbReference type="SAM" id="MobiDB-lite"/>
    </source>
</evidence>
<feature type="compositionally biased region" description="Low complexity" evidence="1">
    <location>
        <begin position="69"/>
        <end position="79"/>
    </location>
</feature>
<accession>A0A9P8RZL6</accession>
<evidence type="ECO:0000313" key="3">
    <source>
        <dbReference type="Proteomes" id="UP000018208"/>
    </source>
</evidence>
<protein>
    <submittedName>
        <fullName evidence="2">Uncharacterized protein</fullName>
    </submittedName>
</protein>
<dbReference type="AlphaFoldDB" id="A0A9P8RZL6"/>
<name>A0A9P8RZL6_9EUKA</name>
<organism evidence="2 3">
    <name type="scientific">Spironucleus salmonicida</name>
    <dbReference type="NCBI Taxonomy" id="348837"/>
    <lineage>
        <taxon>Eukaryota</taxon>
        <taxon>Metamonada</taxon>
        <taxon>Diplomonadida</taxon>
        <taxon>Hexamitidae</taxon>
        <taxon>Hexamitinae</taxon>
        <taxon>Spironucleus</taxon>
    </lineage>
</organism>
<feature type="region of interest" description="Disordered" evidence="1">
    <location>
        <begin position="33"/>
        <end position="79"/>
    </location>
</feature>
<dbReference type="RefSeq" id="XP_067765905.1">
    <property type="nucleotide sequence ID" value="XM_067906637.1"/>
</dbReference>
<feature type="region of interest" description="Disordered" evidence="1">
    <location>
        <begin position="119"/>
        <end position="159"/>
    </location>
</feature>
<comment type="caution">
    <text evidence="2">The sequence shown here is derived from an EMBL/GenBank/DDBJ whole genome shotgun (WGS) entry which is preliminary data.</text>
</comment>
<dbReference type="GeneID" id="94296779"/>
<sequence>MYIILLPAHATRLIITGQYILSFFVLQDASSVRSTPENGRPAVPPPAAERLHREPRGTAGGTSADGPDPHGYGPGRLPGYRPAPVLHQPLLPPVRAQVHVSESFTAASEWYASICSRRQSGARGQRRLGGRGSVHSGRRRRSRGSTLRSRFFPTGPNWC</sequence>
<reference evidence="2 3" key="1">
    <citation type="journal article" date="2014" name="PLoS Genet.">
        <title>The Genome of Spironucleus salmonicida Highlights a Fish Pathogen Adapted to Fluctuating Environments.</title>
        <authorList>
            <person name="Xu F."/>
            <person name="Jerlstrom-Hultqvist J."/>
            <person name="Einarsson E."/>
            <person name="Astvaldsson A."/>
            <person name="Svard S.G."/>
            <person name="Andersson J.O."/>
        </authorList>
    </citation>
    <scope>NUCLEOTIDE SEQUENCE [LARGE SCALE GENOMIC DNA]</scope>
    <source>
        <strain evidence="2 3">ATCC 50377</strain>
    </source>
</reference>
<keyword evidence="3" id="KW-1185">Reference proteome</keyword>
<evidence type="ECO:0000313" key="2">
    <source>
        <dbReference type="EMBL" id="KAH0575132.1"/>
    </source>
</evidence>
<dbReference type="KEGG" id="ssao:94296779"/>
<gene>
    <name evidence="2" type="ORF">SS50377_22756</name>
</gene>
<dbReference type="Proteomes" id="UP000018208">
    <property type="component" value="Unassembled WGS sequence"/>
</dbReference>
<dbReference type="EMBL" id="AUWU02000003">
    <property type="protein sequence ID" value="KAH0575132.1"/>
    <property type="molecule type" value="Genomic_DNA"/>
</dbReference>